<evidence type="ECO:0000256" key="4">
    <source>
        <dbReference type="ARBA" id="ARBA00023136"/>
    </source>
</evidence>
<proteinExistence type="predicted"/>
<dbReference type="GO" id="GO:0005783">
    <property type="term" value="C:endoplasmic reticulum"/>
    <property type="evidence" value="ECO:0007669"/>
    <property type="project" value="TreeGrafter"/>
</dbReference>
<feature type="transmembrane region" description="Helical" evidence="6">
    <location>
        <begin position="256"/>
        <end position="280"/>
    </location>
</feature>
<dbReference type="PROSITE" id="PS50922">
    <property type="entry name" value="TLC"/>
    <property type="match status" value="1"/>
</dbReference>
<dbReference type="Proteomes" id="UP000747110">
    <property type="component" value="Unassembled WGS sequence"/>
</dbReference>
<feature type="transmembrane region" description="Helical" evidence="6">
    <location>
        <begin position="131"/>
        <end position="156"/>
    </location>
</feature>
<dbReference type="PANTHER" id="PTHR13439">
    <property type="entry name" value="CT120 PROTEIN"/>
    <property type="match status" value="1"/>
</dbReference>
<keyword evidence="3 6" id="KW-1133">Transmembrane helix</keyword>
<dbReference type="GO" id="GO:0055088">
    <property type="term" value="P:lipid homeostasis"/>
    <property type="evidence" value="ECO:0007669"/>
    <property type="project" value="TreeGrafter"/>
</dbReference>
<evidence type="ECO:0000313" key="8">
    <source>
        <dbReference type="EMBL" id="GIL84487.1"/>
    </source>
</evidence>
<dbReference type="OrthoDB" id="10266980at2759"/>
<gene>
    <name evidence="8" type="ORF">Vretifemale_13150</name>
    <name evidence="9" type="ORF">Vretimale_19044</name>
</gene>
<comment type="subcellular location">
    <subcellularLocation>
        <location evidence="1">Membrane</location>
        <topology evidence="1">Multi-pass membrane protein</topology>
    </subcellularLocation>
</comment>
<dbReference type="EMBL" id="BNCQ01000078">
    <property type="protein sequence ID" value="GIM16381.1"/>
    <property type="molecule type" value="Genomic_DNA"/>
</dbReference>
<dbReference type="SMART" id="SM00724">
    <property type="entry name" value="TLC"/>
    <property type="match status" value="1"/>
</dbReference>
<evidence type="ECO:0000256" key="3">
    <source>
        <dbReference type="ARBA" id="ARBA00022989"/>
    </source>
</evidence>
<feature type="transmembrane region" description="Helical" evidence="6">
    <location>
        <begin position="40"/>
        <end position="62"/>
    </location>
</feature>
<dbReference type="EMBL" id="BNCP01000029">
    <property type="protein sequence ID" value="GIL84487.1"/>
    <property type="molecule type" value="Genomic_DNA"/>
</dbReference>
<feature type="domain" description="TLC" evidence="7">
    <location>
        <begin position="89"/>
        <end position="291"/>
    </location>
</feature>
<evidence type="ECO:0000256" key="2">
    <source>
        <dbReference type="ARBA" id="ARBA00022692"/>
    </source>
</evidence>
<sequence>MSMGKLEAFREELDRLADELFSRTGPLLDHVAPRGSLTRAYVAIASIGAIFWLLEVASLLLFKPRLAKLLRQPAKAGMDQKAQLRKANDAATQAVARLVGSVHNTIQVPVGLLLLLDSQFRKDRVYANSSLSYAVCYLSAGYFLHDLFMCALRFSLEGPLYTIHALSSHMAYTFGAVTGFLHYYAPVFLMWEVSTPCVHLRWFMYKAGLANSVWYLVNGLMMIVAFFACRILWGYIGSYYLVTDVVGEQYRPGSPFPVAATMGYCLAAVVMNTLNTYWFLKMTVAAGAIFLKGKRGAEVGSHKDE</sequence>
<dbReference type="Pfam" id="PF03798">
    <property type="entry name" value="TRAM_LAG1_CLN8"/>
    <property type="match status" value="1"/>
</dbReference>
<evidence type="ECO:0000256" key="5">
    <source>
        <dbReference type="PROSITE-ProRule" id="PRU00205"/>
    </source>
</evidence>
<reference evidence="8" key="1">
    <citation type="journal article" date="2021" name="Proc. Natl. Acad. Sci. U.S.A.">
        <title>Three genomes in the algal genus Volvox reveal the fate of a haploid sex-determining region after a transition to homothallism.</title>
        <authorList>
            <person name="Yamamoto K."/>
            <person name="Hamaji T."/>
            <person name="Kawai-Toyooka H."/>
            <person name="Matsuzaki R."/>
            <person name="Takahashi F."/>
            <person name="Nishimura Y."/>
            <person name="Kawachi M."/>
            <person name="Noguchi H."/>
            <person name="Minakuchi Y."/>
            <person name="Umen J.G."/>
            <person name="Toyoda A."/>
            <person name="Nozaki H."/>
        </authorList>
    </citation>
    <scope>NUCLEOTIDE SEQUENCE</scope>
    <source>
        <strain evidence="9">NIES-3785</strain>
        <strain evidence="8">NIES-3786</strain>
    </source>
</reference>
<protein>
    <recommendedName>
        <fullName evidence="7">TLC domain-containing protein</fullName>
    </recommendedName>
</protein>
<keyword evidence="4 5" id="KW-0472">Membrane</keyword>
<comment type="caution">
    <text evidence="8">The sequence shown here is derived from an EMBL/GenBank/DDBJ whole genome shotgun (WGS) entry which is preliminary data.</text>
</comment>
<name>A0A8J4CQ89_9CHLO</name>
<evidence type="ECO:0000313" key="10">
    <source>
        <dbReference type="Proteomes" id="UP000747110"/>
    </source>
</evidence>
<accession>A0A8J4CQ89</accession>
<evidence type="ECO:0000259" key="7">
    <source>
        <dbReference type="PROSITE" id="PS50922"/>
    </source>
</evidence>
<dbReference type="InterPro" id="IPR006634">
    <property type="entry name" value="TLC-dom"/>
</dbReference>
<evidence type="ECO:0000313" key="9">
    <source>
        <dbReference type="EMBL" id="GIM16381.1"/>
    </source>
</evidence>
<dbReference type="Proteomes" id="UP000722791">
    <property type="component" value="Unassembled WGS sequence"/>
</dbReference>
<evidence type="ECO:0000256" key="1">
    <source>
        <dbReference type="ARBA" id="ARBA00004141"/>
    </source>
</evidence>
<keyword evidence="2 5" id="KW-0812">Transmembrane</keyword>
<feature type="transmembrane region" description="Helical" evidence="6">
    <location>
        <begin position="171"/>
        <end position="191"/>
    </location>
</feature>
<keyword evidence="10" id="KW-1185">Reference proteome</keyword>
<dbReference type="PANTHER" id="PTHR13439:SF0">
    <property type="entry name" value="TOPOISOMERASE I DAMAGE AFFECTED PROTEIN 4"/>
    <property type="match status" value="1"/>
</dbReference>
<dbReference type="InterPro" id="IPR050846">
    <property type="entry name" value="TLCD"/>
</dbReference>
<organism evidence="8 10">
    <name type="scientific">Volvox reticuliferus</name>
    <dbReference type="NCBI Taxonomy" id="1737510"/>
    <lineage>
        <taxon>Eukaryota</taxon>
        <taxon>Viridiplantae</taxon>
        <taxon>Chlorophyta</taxon>
        <taxon>core chlorophytes</taxon>
        <taxon>Chlorophyceae</taxon>
        <taxon>CS clade</taxon>
        <taxon>Chlamydomonadales</taxon>
        <taxon>Volvocaceae</taxon>
        <taxon>Volvox</taxon>
    </lineage>
</organism>
<dbReference type="AlphaFoldDB" id="A0A8J4CQ89"/>
<evidence type="ECO:0000256" key="6">
    <source>
        <dbReference type="SAM" id="Phobius"/>
    </source>
</evidence>
<dbReference type="GO" id="GO:0016020">
    <property type="term" value="C:membrane"/>
    <property type="evidence" value="ECO:0007669"/>
    <property type="project" value="UniProtKB-SubCell"/>
</dbReference>
<feature type="transmembrane region" description="Helical" evidence="6">
    <location>
        <begin position="212"/>
        <end position="236"/>
    </location>
</feature>